<name>A9UQH0_MONBE</name>
<keyword evidence="7" id="KW-1185">Reference proteome</keyword>
<dbReference type="SMART" id="SM00326">
    <property type="entry name" value="SH3"/>
    <property type="match status" value="2"/>
</dbReference>
<evidence type="ECO:0000313" key="6">
    <source>
        <dbReference type="EMBL" id="EDQ92597.1"/>
    </source>
</evidence>
<dbReference type="AlphaFoldDB" id="A9UQH0"/>
<organism evidence="6 7">
    <name type="scientific">Monosiga brevicollis</name>
    <name type="common">Choanoflagellate</name>
    <dbReference type="NCBI Taxonomy" id="81824"/>
    <lineage>
        <taxon>Eukaryota</taxon>
        <taxon>Choanoflagellata</taxon>
        <taxon>Craspedida</taxon>
        <taxon>Salpingoecidae</taxon>
        <taxon>Monosiga</taxon>
    </lineage>
</organism>
<evidence type="ECO:0000256" key="2">
    <source>
        <dbReference type="ARBA" id="ARBA00022737"/>
    </source>
</evidence>
<dbReference type="InterPro" id="IPR036871">
    <property type="entry name" value="PX_dom_sf"/>
</dbReference>
<dbReference type="Proteomes" id="UP000001357">
    <property type="component" value="Unassembled WGS sequence"/>
</dbReference>
<evidence type="ECO:0000313" key="7">
    <source>
        <dbReference type="Proteomes" id="UP000001357"/>
    </source>
</evidence>
<dbReference type="InterPro" id="IPR001452">
    <property type="entry name" value="SH3_domain"/>
</dbReference>
<dbReference type="FunCoup" id="A9UQH0">
    <property type="interactions" value="112"/>
</dbReference>
<dbReference type="GeneID" id="5887396"/>
<evidence type="ECO:0000256" key="1">
    <source>
        <dbReference type="ARBA" id="ARBA00022443"/>
    </source>
</evidence>
<dbReference type="SUPFAM" id="SSF64268">
    <property type="entry name" value="PX domain"/>
    <property type="match status" value="1"/>
</dbReference>
<evidence type="ECO:0000259" key="4">
    <source>
        <dbReference type="PROSITE" id="PS50002"/>
    </source>
</evidence>
<keyword evidence="2" id="KW-0677">Repeat</keyword>
<dbReference type="SMART" id="SM00312">
    <property type="entry name" value="PX"/>
    <property type="match status" value="1"/>
</dbReference>
<feature type="domain" description="SH3" evidence="4">
    <location>
        <begin position="227"/>
        <end position="286"/>
    </location>
</feature>
<sequence>MAKFVKNVTVIDYQRRRAPSKHYVYVITVVWSDGSEVTIYRRYSQLFEFHTSLLDRFPEAAGATGEERIIPFLPGKKIFGRSHTHKVAQSRAKPIDEYLKVLISLPAELSRCDLALELFEATNTDIAPPSEQERELPSRYTLNPPSPCAPGSRALLPVMVLDQYRAVADYTKQDRKELSFKTGDIFEVVEKNDNGWWFVSNDSASQGWVPATFLEPLDGELPLLSIFMHEKYITTAAYAASSDDEIGYEKGVVVRVLEKKLDGWWQVEYQGKVGWTPGTFLKRIEVCQ</sequence>
<dbReference type="KEGG" id="mbr:MONBRDRAFT_17272"/>
<dbReference type="InterPro" id="IPR051228">
    <property type="entry name" value="NADPH_Oxidase/PX-Domain"/>
</dbReference>
<feature type="domain" description="SH3" evidence="4">
    <location>
        <begin position="159"/>
        <end position="219"/>
    </location>
</feature>
<protein>
    <submittedName>
        <fullName evidence="6">Uncharacterized protein</fullName>
    </submittedName>
</protein>
<dbReference type="InterPro" id="IPR036028">
    <property type="entry name" value="SH3-like_dom_sf"/>
</dbReference>
<dbReference type="PROSITE" id="PS50002">
    <property type="entry name" value="SH3"/>
    <property type="match status" value="2"/>
</dbReference>
<dbReference type="PRINTS" id="PR00452">
    <property type="entry name" value="SH3DOMAIN"/>
</dbReference>
<dbReference type="SUPFAM" id="SSF50044">
    <property type="entry name" value="SH3-domain"/>
    <property type="match status" value="2"/>
</dbReference>
<reference evidence="6 7" key="1">
    <citation type="journal article" date="2008" name="Nature">
        <title>The genome of the choanoflagellate Monosiga brevicollis and the origin of metazoans.</title>
        <authorList>
            <consortium name="JGI Sequencing"/>
            <person name="King N."/>
            <person name="Westbrook M.J."/>
            <person name="Young S.L."/>
            <person name="Kuo A."/>
            <person name="Abedin M."/>
            <person name="Chapman J."/>
            <person name="Fairclough S."/>
            <person name="Hellsten U."/>
            <person name="Isogai Y."/>
            <person name="Letunic I."/>
            <person name="Marr M."/>
            <person name="Pincus D."/>
            <person name="Putnam N."/>
            <person name="Rokas A."/>
            <person name="Wright K.J."/>
            <person name="Zuzow R."/>
            <person name="Dirks W."/>
            <person name="Good M."/>
            <person name="Goodstein D."/>
            <person name="Lemons D."/>
            <person name="Li W."/>
            <person name="Lyons J.B."/>
            <person name="Morris A."/>
            <person name="Nichols S."/>
            <person name="Richter D.J."/>
            <person name="Salamov A."/>
            <person name="Bork P."/>
            <person name="Lim W.A."/>
            <person name="Manning G."/>
            <person name="Miller W.T."/>
            <person name="McGinnis W."/>
            <person name="Shapiro H."/>
            <person name="Tjian R."/>
            <person name="Grigoriev I.V."/>
            <person name="Rokhsar D."/>
        </authorList>
    </citation>
    <scope>NUCLEOTIDE SEQUENCE [LARGE SCALE GENOMIC DNA]</scope>
    <source>
        <strain evidence="7">MX1 / ATCC 50154</strain>
    </source>
</reference>
<dbReference type="GO" id="GO:0035091">
    <property type="term" value="F:phosphatidylinositol binding"/>
    <property type="evidence" value="ECO:0007669"/>
    <property type="project" value="InterPro"/>
</dbReference>
<dbReference type="GO" id="GO:0005737">
    <property type="term" value="C:cytoplasm"/>
    <property type="evidence" value="ECO:0000318"/>
    <property type="project" value="GO_Central"/>
</dbReference>
<dbReference type="Pfam" id="PF00018">
    <property type="entry name" value="SH3_1"/>
    <property type="match status" value="1"/>
</dbReference>
<dbReference type="GO" id="GO:0042554">
    <property type="term" value="P:superoxide anion generation"/>
    <property type="evidence" value="ECO:0000318"/>
    <property type="project" value="GO_Central"/>
</dbReference>
<dbReference type="Pfam" id="PF00787">
    <property type="entry name" value="PX"/>
    <property type="match status" value="1"/>
</dbReference>
<dbReference type="InParanoid" id="A9UQH0"/>
<feature type="domain" description="PX" evidence="5">
    <location>
        <begin position="3"/>
        <end position="126"/>
    </location>
</feature>
<dbReference type="Gene3D" id="3.30.1520.10">
    <property type="entry name" value="Phox-like domain"/>
    <property type="match status" value="1"/>
</dbReference>
<evidence type="ECO:0000256" key="3">
    <source>
        <dbReference type="PROSITE-ProRule" id="PRU00192"/>
    </source>
</evidence>
<dbReference type="PANTHER" id="PTHR15706">
    <property type="entry name" value="SH3 MULTIPLE DOMAIN"/>
    <property type="match status" value="1"/>
</dbReference>
<dbReference type="eggNOG" id="KOG4773">
    <property type="taxonomic scope" value="Eukaryota"/>
</dbReference>
<dbReference type="STRING" id="81824.A9UQH0"/>
<proteinExistence type="predicted"/>
<dbReference type="GO" id="GO:0016176">
    <property type="term" value="F:superoxide-generating NADPH oxidase activator activity"/>
    <property type="evidence" value="ECO:0000318"/>
    <property type="project" value="GO_Central"/>
</dbReference>
<dbReference type="InterPro" id="IPR001683">
    <property type="entry name" value="PX_dom"/>
</dbReference>
<dbReference type="EMBL" id="CH991543">
    <property type="protein sequence ID" value="EDQ92597.1"/>
    <property type="molecule type" value="Genomic_DNA"/>
</dbReference>
<dbReference type="PANTHER" id="PTHR15706:SF2">
    <property type="entry name" value="SH3 AND PX DOMAIN-CONTAINING PROTEIN 2A"/>
    <property type="match status" value="1"/>
</dbReference>
<evidence type="ECO:0000259" key="5">
    <source>
        <dbReference type="PROSITE" id="PS50195"/>
    </source>
</evidence>
<keyword evidence="1 3" id="KW-0728">SH3 domain</keyword>
<gene>
    <name evidence="6" type="ORF">MONBRDRAFT_17272</name>
</gene>
<dbReference type="PROSITE" id="PS50195">
    <property type="entry name" value="PX"/>
    <property type="match status" value="1"/>
</dbReference>
<dbReference type="Gene3D" id="2.30.30.40">
    <property type="entry name" value="SH3 Domains"/>
    <property type="match status" value="2"/>
</dbReference>
<accession>A9UQH0</accession>
<dbReference type="Pfam" id="PF07653">
    <property type="entry name" value="SH3_2"/>
    <property type="match status" value="1"/>
</dbReference>
<dbReference type="RefSeq" id="XP_001742359.1">
    <property type="nucleotide sequence ID" value="XM_001742307.1"/>
</dbReference>